<dbReference type="KEGG" id="obg:Verru16b_00367"/>
<dbReference type="PATRIC" id="fig|1838286.3.peg.371"/>
<dbReference type="EMBL" id="CP016094">
    <property type="protein sequence ID" value="AOS43324.1"/>
    <property type="molecule type" value="Genomic_DNA"/>
</dbReference>
<proteinExistence type="predicted"/>
<reference evidence="2 3" key="1">
    <citation type="submission" date="2016-06" db="EMBL/GenBank/DDBJ databases">
        <title>Three novel species with peptidoglycan cell walls form the new genus Lacunisphaera gen. nov. in the family Opitutaceae of the verrucomicrobial subdivision 4.</title>
        <authorList>
            <person name="Rast P."/>
            <person name="Gloeckner I."/>
            <person name="Jogler M."/>
            <person name="Boedeker C."/>
            <person name="Jeske O."/>
            <person name="Wiegand S."/>
            <person name="Reinhardt R."/>
            <person name="Schumann P."/>
            <person name="Rohde M."/>
            <person name="Spring S."/>
            <person name="Gloeckner F.O."/>
            <person name="Jogler C."/>
        </authorList>
    </citation>
    <scope>NUCLEOTIDE SEQUENCE [LARGE SCALE GENOMIC DNA]</scope>
    <source>
        <strain evidence="2 3">IG16b</strain>
    </source>
</reference>
<dbReference type="InterPro" id="IPR051043">
    <property type="entry name" value="Sulfatase_Mod_Factor_Kinase"/>
</dbReference>
<dbReference type="PANTHER" id="PTHR23150">
    <property type="entry name" value="SULFATASE MODIFYING FACTOR 1, 2"/>
    <property type="match status" value="1"/>
</dbReference>
<dbReference type="InterPro" id="IPR016187">
    <property type="entry name" value="CTDL_fold"/>
</dbReference>
<accession>A0A1D8AR15</accession>
<dbReference type="EC" id="2.7.11.1" evidence="2"/>
<organism evidence="2 3">
    <name type="scientific">Lacunisphaera limnophila</name>
    <dbReference type="NCBI Taxonomy" id="1838286"/>
    <lineage>
        <taxon>Bacteria</taxon>
        <taxon>Pseudomonadati</taxon>
        <taxon>Verrucomicrobiota</taxon>
        <taxon>Opitutia</taxon>
        <taxon>Opitutales</taxon>
        <taxon>Opitutaceae</taxon>
        <taxon>Lacunisphaera</taxon>
    </lineage>
</organism>
<sequence>MNSITRSLRIALALASAVAGRCEAVDASVGMQSIPTGAYVPVQRSTQDPESVPVAAFRLDERPVTNADFLAFVTAVPKWRRSAVSPLFADASYLGHWAGDLEPGARAPADAPVVRVSWFAARAYARWAGKRLPTTAEWELAAAAGYTTPAGKNEPAFNRDLYAWLARPVPDILPSVATARATLHGVRGLHGLVWEWVDDFNTAMVTGESRADTGLERDLFCGAGAAGAKDTSDYAAFMRSALRSSLQANNTTTSLGFRCASSLP</sequence>
<dbReference type="Proteomes" id="UP000095228">
    <property type="component" value="Chromosome"/>
</dbReference>
<dbReference type="InterPro" id="IPR005532">
    <property type="entry name" value="SUMF_dom"/>
</dbReference>
<evidence type="ECO:0000259" key="1">
    <source>
        <dbReference type="Pfam" id="PF03781"/>
    </source>
</evidence>
<gene>
    <name evidence="2" type="primary">pkn1_2</name>
    <name evidence="2" type="ORF">Verru16b_00367</name>
</gene>
<dbReference type="PANTHER" id="PTHR23150:SF19">
    <property type="entry name" value="FORMYLGLYCINE-GENERATING ENZYME"/>
    <property type="match status" value="1"/>
</dbReference>
<evidence type="ECO:0000313" key="3">
    <source>
        <dbReference type="Proteomes" id="UP000095228"/>
    </source>
</evidence>
<dbReference type="GO" id="GO:0120147">
    <property type="term" value="F:formylglycine-generating oxidase activity"/>
    <property type="evidence" value="ECO:0007669"/>
    <property type="project" value="TreeGrafter"/>
</dbReference>
<dbReference type="SUPFAM" id="SSF56436">
    <property type="entry name" value="C-type lectin-like"/>
    <property type="match status" value="1"/>
</dbReference>
<evidence type="ECO:0000313" key="2">
    <source>
        <dbReference type="EMBL" id="AOS43324.1"/>
    </source>
</evidence>
<feature type="domain" description="Sulfatase-modifying factor enzyme-like" evidence="1">
    <location>
        <begin position="41"/>
        <end position="260"/>
    </location>
</feature>
<protein>
    <submittedName>
        <fullName evidence="2">Serine/threonine-protein kinase pkn1</fullName>
        <ecNumber evidence="2">2.7.11.1</ecNumber>
    </submittedName>
</protein>
<name>A0A1D8AR15_9BACT</name>
<dbReference type="RefSeq" id="WP_083270026.1">
    <property type="nucleotide sequence ID" value="NZ_CP016094.1"/>
</dbReference>
<dbReference type="Pfam" id="PF03781">
    <property type="entry name" value="FGE-sulfatase"/>
    <property type="match status" value="1"/>
</dbReference>
<dbReference type="InterPro" id="IPR042095">
    <property type="entry name" value="SUMF_sf"/>
</dbReference>
<dbReference type="AlphaFoldDB" id="A0A1D8AR15"/>
<dbReference type="STRING" id="1838286.Verru16b_00367"/>
<keyword evidence="3" id="KW-1185">Reference proteome</keyword>
<keyword evidence="2" id="KW-0808">Transferase</keyword>
<dbReference type="GO" id="GO:0004674">
    <property type="term" value="F:protein serine/threonine kinase activity"/>
    <property type="evidence" value="ECO:0007669"/>
    <property type="project" value="UniProtKB-EC"/>
</dbReference>
<dbReference type="Gene3D" id="3.90.1580.10">
    <property type="entry name" value="paralog of FGE (formylglycine-generating enzyme)"/>
    <property type="match status" value="1"/>
</dbReference>
<keyword evidence="2" id="KW-0418">Kinase</keyword>